<dbReference type="OrthoDB" id="9760224at2"/>
<organism evidence="12 13">
    <name type="scientific">Stutzerimonas stutzeri</name>
    <name type="common">Pseudomonas stutzeri</name>
    <dbReference type="NCBI Taxonomy" id="316"/>
    <lineage>
        <taxon>Bacteria</taxon>
        <taxon>Pseudomonadati</taxon>
        <taxon>Pseudomonadota</taxon>
        <taxon>Gammaproteobacteria</taxon>
        <taxon>Pseudomonadales</taxon>
        <taxon>Pseudomonadaceae</taxon>
        <taxon>Stutzerimonas</taxon>
    </lineage>
</organism>
<feature type="transmembrane region" description="Helical" evidence="10">
    <location>
        <begin position="24"/>
        <end position="48"/>
    </location>
</feature>
<feature type="binding site" evidence="8">
    <location>
        <position position="539"/>
    </location>
    <ligand>
        <name>Mn(2+)</name>
        <dbReference type="ChEBI" id="CHEBI:29035"/>
    </ligand>
</feature>
<evidence type="ECO:0000313" key="13">
    <source>
        <dbReference type="Proteomes" id="UP000438983"/>
    </source>
</evidence>
<comment type="subcellular location">
    <subcellularLocation>
        <location evidence="1">Cell membrane</location>
        <topology evidence="1">Multi-pass membrane protein</topology>
    </subcellularLocation>
</comment>
<feature type="binding site" evidence="8">
    <location>
        <position position="323"/>
    </location>
    <ligand>
        <name>Mn(2+)</name>
        <dbReference type="ChEBI" id="CHEBI:29035"/>
    </ligand>
</feature>
<evidence type="ECO:0000256" key="10">
    <source>
        <dbReference type="SAM" id="Phobius"/>
    </source>
</evidence>
<evidence type="ECO:0000256" key="9">
    <source>
        <dbReference type="SAM" id="MobiDB-lite"/>
    </source>
</evidence>
<keyword evidence="7" id="KW-0479">Metal-binding</keyword>
<feature type="region of interest" description="Disordered" evidence="9">
    <location>
        <begin position="688"/>
        <end position="712"/>
    </location>
</feature>
<feature type="compositionally biased region" description="Acidic residues" evidence="9">
    <location>
        <begin position="703"/>
        <end position="712"/>
    </location>
</feature>
<evidence type="ECO:0000256" key="3">
    <source>
        <dbReference type="ARBA" id="ARBA00022692"/>
    </source>
</evidence>
<feature type="domain" description="Sulfatase N-terminal" evidence="11">
    <location>
        <begin position="315"/>
        <end position="592"/>
    </location>
</feature>
<evidence type="ECO:0000256" key="6">
    <source>
        <dbReference type="PIRSR" id="PIRSR005091-1"/>
    </source>
</evidence>
<evidence type="ECO:0000256" key="5">
    <source>
        <dbReference type="ARBA" id="ARBA00023136"/>
    </source>
</evidence>
<dbReference type="PIRSF" id="PIRSF005091">
    <property type="entry name" value="Mmb_sulf_HI1246"/>
    <property type="match status" value="1"/>
</dbReference>
<feature type="binding site" evidence="8">
    <location>
        <position position="363"/>
    </location>
    <ligand>
        <name>Mn(2+)</name>
        <dbReference type="ChEBI" id="CHEBI:29035"/>
    </ligand>
</feature>
<proteinExistence type="predicted"/>
<evidence type="ECO:0000259" key="11">
    <source>
        <dbReference type="Pfam" id="PF00884"/>
    </source>
</evidence>
<accession>A0A6I6LIR1</accession>
<feature type="compositionally biased region" description="Low complexity" evidence="9">
    <location>
        <begin position="688"/>
        <end position="702"/>
    </location>
</feature>
<feature type="binding site" evidence="7">
    <location>
        <position position="482"/>
    </location>
    <ligand>
        <name>substrate</name>
    </ligand>
</feature>
<evidence type="ECO:0000313" key="12">
    <source>
        <dbReference type="EMBL" id="QGZ29143.1"/>
    </source>
</evidence>
<dbReference type="GO" id="GO:0016787">
    <property type="term" value="F:hydrolase activity"/>
    <property type="evidence" value="ECO:0007669"/>
    <property type="project" value="UniProtKB-KW"/>
</dbReference>
<dbReference type="PANTHER" id="PTHR47371:SF3">
    <property type="entry name" value="PHOSPHOGLYCEROL TRANSFERASE I"/>
    <property type="match status" value="1"/>
</dbReference>
<sequence>MYQNQRPAGRAAARAATPSTLEHLTFAISSAIVLLALFSLLRLGLLIYNHELIGDTSTASFAEAFLNGLRFDLRVVIYLCAPLILALLSTRLMAARRWQRYWLSVAASLTIFLGIVELDFYREFHQRLNGLVFQYIQEDPATVLSMLWHGFPVVRLLLAWMALSGAAFILFAWLDRLTRRRSPGGRSNESQRSGRLLHSWPARSLALLLCLTFSVAGARGTLRQGPPLRWGDAFTTESMFANQLGLNGTLTLYAAGKSRLSAERDNIWEPSMPADKAVVVTRDLLLGPNEQLVDSDPAAVRRDYQAPADTRLPIRNVVVILMESFAGHFVGALGSQAGITPNFDRLARDGLLFRRFFSNGTHTHQGMFATMACFPNLPGFEYLMQTPEGGHQFSGLPQLLGARGYEDLYVYNGDFAWDNQSGFFSNQGMTRFIGRNDYVDPVVSDPTWGVSDQDMFDRAAAELLKQDGSKPFYALLQTLSNHTPYALPAPLPVEPVDGHGSLDQHLTAMRYSDWALGQFFEKARKAPYFKNTLFVVVGDHGFGAQEQLTEMDLYRFHVPLLLIAPGIQERFGSTEDIVGTQVDVVPTIMGRLDGTVRHQCWGRDLLSLPPGDPGFGIIKPSGGDQTVAMLSGDRIVVQPKGLEARVYRYRLGAQPRSTRLERSSMDQALLEQLSAFIQTATASLIGNTAGASGSSNSKNAGGNEEEQLPDKP</sequence>
<feature type="active site" evidence="6">
    <location>
        <position position="363"/>
    </location>
</feature>
<feature type="transmembrane region" description="Helical" evidence="10">
    <location>
        <begin position="153"/>
        <end position="174"/>
    </location>
</feature>
<evidence type="ECO:0000256" key="8">
    <source>
        <dbReference type="PIRSR" id="PIRSR005091-3"/>
    </source>
</evidence>
<dbReference type="Proteomes" id="UP000438983">
    <property type="component" value="Chromosome"/>
</dbReference>
<feature type="binding site" evidence="8">
    <location>
        <position position="540"/>
    </location>
    <ligand>
        <name>Mn(2+)</name>
        <dbReference type="ChEBI" id="CHEBI:29035"/>
    </ligand>
</feature>
<protein>
    <submittedName>
        <fullName evidence="12">Sulfatase-like hydrolase/transferase</fullName>
    </submittedName>
</protein>
<dbReference type="PANTHER" id="PTHR47371">
    <property type="entry name" value="LIPOTEICHOIC ACID SYNTHASE"/>
    <property type="match status" value="1"/>
</dbReference>
<keyword evidence="4 10" id="KW-1133">Transmembrane helix</keyword>
<dbReference type="InterPro" id="IPR012160">
    <property type="entry name" value="LtaS-like"/>
</dbReference>
<keyword evidence="7" id="KW-0464">Manganese</keyword>
<dbReference type="GO" id="GO:0016740">
    <property type="term" value="F:transferase activity"/>
    <property type="evidence" value="ECO:0007669"/>
    <property type="project" value="UniProtKB-KW"/>
</dbReference>
<dbReference type="GO" id="GO:0005886">
    <property type="term" value="C:plasma membrane"/>
    <property type="evidence" value="ECO:0007669"/>
    <property type="project" value="UniProtKB-SubCell"/>
</dbReference>
<evidence type="ECO:0000256" key="4">
    <source>
        <dbReference type="ARBA" id="ARBA00022989"/>
    </source>
</evidence>
<keyword evidence="12" id="KW-0378">Hydrolase</keyword>
<gene>
    <name evidence="12" type="ORF">GQA94_03330</name>
</gene>
<dbReference type="AlphaFoldDB" id="A0A6I6LIR1"/>
<dbReference type="SUPFAM" id="SSF53649">
    <property type="entry name" value="Alkaline phosphatase-like"/>
    <property type="match status" value="1"/>
</dbReference>
<feature type="transmembrane region" description="Helical" evidence="10">
    <location>
        <begin position="195"/>
        <end position="216"/>
    </location>
</feature>
<keyword evidence="2" id="KW-1003">Cell membrane</keyword>
<dbReference type="InterPro" id="IPR050448">
    <property type="entry name" value="OpgB/LTA_synthase_biosynth"/>
</dbReference>
<dbReference type="CDD" id="cd16015">
    <property type="entry name" value="LTA_synthase"/>
    <property type="match status" value="1"/>
</dbReference>
<dbReference type="InterPro" id="IPR017850">
    <property type="entry name" value="Alkaline_phosphatase_core_sf"/>
</dbReference>
<dbReference type="Gene3D" id="3.40.720.10">
    <property type="entry name" value="Alkaline Phosphatase, subunit A"/>
    <property type="match status" value="1"/>
</dbReference>
<keyword evidence="5 10" id="KW-0472">Membrane</keyword>
<feature type="transmembrane region" description="Helical" evidence="10">
    <location>
        <begin position="75"/>
        <end position="94"/>
    </location>
</feature>
<dbReference type="GO" id="GO:0046872">
    <property type="term" value="F:metal ion binding"/>
    <property type="evidence" value="ECO:0007669"/>
    <property type="project" value="UniProtKB-KW"/>
</dbReference>
<dbReference type="Pfam" id="PF00884">
    <property type="entry name" value="Sulfatase"/>
    <property type="match status" value="1"/>
</dbReference>
<dbReference type="InterPro" id="IPR000917">
    <property type="entry name" value="Sulfatase_N"/>
</dbReference>
<dbReference type="EMBL" id="CP046902">
    <property type="protein sequence ID" value="QGZ29143.1"/>
    <property type="molecule type" value="Genomic_DNA"/>
</dbReference>
<evidence type="ECO:0000256" key="7">
    <source>
        <dbReference type="PIRSR" id="PIRSR005091-2"/>
    </source>
</evidence>
<feature type="transmembrane region" description="Helical" evidence="10">
    <location>
        <begin position="101"/>
        <end position="121"/>
    </location>
</feature>
<keyword evidence="3 10" id="KW-0812">Transmembrane</keyword>
<keyword evidence="12" id="KW-0808">Transferase</keyword>
<reference evidence="12 13" key="1">
    <citation type="submission" date="2019-12" db="EMBL/GenBank/DDBJ databases">
        <title>Complete genome sequence of Pseudomonas stutzeri.</title>
        <authorList>
            <person name="Lim S.R."/>
            <person name="Kim J.H."/>
        </authorList>
    </citation>
    <scope>NUCLEOTIDE SEQUENCE [LARGE SCALE GENOMIC DNA]</scope>
    <source>
        <strain evidence="12 13">PM101005</strain>
    </source>
</reference>
<evidence type="ECO:0000256" key="2">
    <source>
        <dbReference type="ARBA" id="ARBA00022475"/>
    </source>
</evidence>
<dbReference type="Gene3D" id="3.30.1120.80">
    <property type="match status" value="1"/>
</dbReference>
<dbReference type="RefSeq" id="WP_158186731.1">
    <property type="nucleotide sequence ID" value="NZ_CP046902.1"/>
</dbReference>
<evidence type="ECO:0000256" key="1">
    <source>
        <dbReference type="ARBA" id="ARBA00004651"/>
    </source>
</evidence>
<name>A0A6I6LIR1_STUST</name>